<sequence>MVVARQTVLQELLEGSKQYQVPLYQRTYSWSRRHLERLWEDLVKRNHTRITTDPGVPEPRALHLLAIHLAQQRINVHKGQLIRVGLVGQHAGDPAGDRGQAFAFPVELIGRS</sequence>
<accession>A0A2N3Y6C6</accession>
<reference evidence="2" key="1">
    <citation type="submission" date="2017-12" db="EMBL/GenBank/DDBJ databases">
        <title>Sequencing the genomes of 1000 Actinobacteria strains.</title>
        <authorList>
            <person name="Klenk H.-P."/>
        </authorList>
    </citation>
    <scope>NUCLEOTIDE SEQUENCE [LARGE SCALE GENOMIC DNA]</scope>
    <source>
        <strain evidence="2">DSM 44228</strain>
    </source>
</reference>
<organism evidence="2 3">
    <name type="scientific">Saccharopolyspora spinosa</name>
    <dbReference type="NCBI Taxonomy" id="60894"/>
    <lineage>
        <taxon>Bacteria</taxon>
        <taxon>Bacillati</taxon>
        <taxon>Actinomycetota</taxon>
        <taxon>Actinomycetes</taxon>
        <taxon>Pseudonocardiales</taxon>
        <taxon>Pseudonocardiaceae</taxon>
        <taxon>Saccharopolyspora</taxon>
    </lineage>
</organism>
<proteinExistence type="predicted"/>
<dbReference type="OrthoDB" id="9798761at2"/>
<evidence type="ECO:0000313" key="3">
    <source>
        <dbReference type="Proteomes" id="UP000233786"/>
    </source>
</evidence>
<dbReference type="STRING" id="994479.GCA_000194155_03112"/>
<keyword evidence="3" id="KW-1185">Reference proteome</keyword>
<dbReference type="EMBL" id="PJNB01000001">
    <property type="protein sequence ID" value="PKW18477.1"/>
    <property type="molecule type" value="Genomic_DNA"/>
</dbReference>
<comment type="caution">
    <text evidence="2">The sequence shown here is derived from an EMBL/GenBank/DDBJ whole genome shotgun (WGS) entry which is preliminary data.</text>
</comment>
<evidence type="ECO:0000313" key="2">
    <source>
        <dbReference type="EMBL" id="PKW18477.1"/>
    </source>
</evidence>
<name>A0A2N3Y6C6_SACSN</name>
<dbReference type="InterPro" id="IPR004919">
    <property type="entry name" value="GmrSD_N"/>
</dbReference>
<protein>
    <submittedName>
        <fullName evidence="2">Uncharacterized protein DUF262</fullName>
    </submittedName>
</protein>
<feature type="domain" description="GmrSD restriction endonucleases N-terminal" evidence="1">
    <location>
        <begin position="9"/>
        <end position="44"/>
    </location>
</feature>
<dbReference type="Proteomes" id="UP000233786">
    <property type="component" value="Unassembled WGS sequence"/>
</dbReference>
<dbReference type="Pfam" id="PF03235">
    <property type="entry name" value="GmrSD_N"/>
    <property type="match status" value="1"/>
</dbReference>
<evidence type="ECO:0000259" key="1">
    <source>
        <dbReference type="Pfam" id="PF03235"/>
    </source>
</evidence>
<dbReference type="AlphaFoldDB" id="A0A2N3Y6C6"/>
<gene>
    <name evidence="2" type="ORF">A8926_6564</name>
</gene>